<dbReference type="AlphaFoldDB" id="A0A915YED4"/>
<keyword evidence="4" id="KW-1185">Reference proteome</keyword>
<dbReference type="RefSeq" id="WP_264792638.1">
    <property type="nucleotide sequence ID" value="NZ_AP026867.1"/>
</dbReference>
<evidence type="ECO:0000259" key="2">
    <source>
        <dbReference type="Pfam" id="PF12706"/>
    </source>
</evidence>
<evidence type="ECO:0000256" key="1">
    <source>
        <dbReference type="ARBA" id="ARBA00022801"/>
    </source>
</evidence>
<dbReference type="KEGG" id="aup:AsAng_0021750"/>
<keyword evidence="1" id="KW-0378">Hydrolase</keyword>
<dbReference type="Pfam" id="PF12706">
    <property type="entry name" value="Lactamase_B_2"/>
    <property type="match status" value="1"/>
</dbReference>
<name>A0A915YED4_9BACT</name>
<accession>A0A915YED4</accession>
<dbReference type="EMBL" id="AP026867">
    <property type="protein sequence ID" value="BDS11461.1"/>
    <property type="molecule type" value="Genomic_DNA"/>
</dbReference>
<dbReference type="InterPro" id="IPR050114">
    <property type="entry name" value="UPF0173_UPF0282_UlaG_hydrolase"/>
</dbReference>
<proteinExistence type="predicted"/>
<dbReference type="InterPro" id="IPR001279">
    <property type="entry name" value="Metallo-B-lactamas"/>
</dbReference>
<dbReference type="SUPFAM" id="SSF56281">
    <property type="entry name" value="Metallo-hydrolase/oxidoreductase"/>
    <property type="match status" value="1"/>
</dbReference>
<protein>
    <submittedName>
        <fullName evidence="3">MBL fold metallo-hydrolase</fullName>
    </submittedName>
</protein>
<sequence length="276" mass="30817">MKNKYLLITVVFFMLMGACTVLTDKNSNKISIQLIRNATLKIDYNGTIFMVDPSLSPPKSFMSFVVPNENLNPTVDLPLSIKNIVDNVDAVLLTHSHLDHFDQGAKDYLNSELPFFIQPTDKEVFSKGPFSNYSVVNEKTEFKNTSIIRTKGKHGPDALLEDLGQVSGYILKAKSQPTIYIIGDCLFDAEIKETIREHQPAIIIANTGGAIWGESKILMDENSVVELAKFTPTAKIIAVHMEALDHCKTTRKMVSEKAKNEQVDIVIPNDGEILRF</sequence>
<dbReference type="Proteomes" id="UP001060919">
    <property type="component" value="Chromosome"/>
</dbReference>
<dbReference type="PANTHER" id="PTHR43546">
    <property type="entry name" value="UPF0173 METAL-DEPENDENT HYDROLASE MJ1163-RELATED"/>
    <property type="match status" value="1"/>
</dbReference>
<organism evidence="3 4">
    <name type="scientific">Aureispira anguillae</name>
    <dbReference type="NCBI Taxonomy" id="2864201"/>
    <lineage>
        <taxon>Bacteria</taxon>
        <taxon>Pseudomonadati</taxon>
        <taxon>Bacteroidota</taxon>
        <taxon>Saprospiria</taxon>
        <taxon>Saprospirales</taxon>
        <taxon>Saprospiraceae</taxon>
        <taxon>Aureispira</taxon>
    </lineage>
</organism>
<evidence type="ECO:0000313" key="4">
    <source>
        <dbReference type="Proteomes" id="UP001060919"/>
    </source>
</evidence>
<gene>
    <name evidence="3" type="ORF">AsAng_0021750</name>
</gene>
<dbReference type="PANTHER" id="PTHR43546:SF9">
    <property type="entry name" value="L-ASCORBATE-6-PHOSPHATE LACTONASE ULAG-RELATED"/>
    <property type="match status" value="1"/>
</dbReference>
<dbReference type="InterPro" id="IPR036866">
    <property type="entry name" value="RibonucZ/Hydroxyglut_hydro"/>
</dbReference>
<dbReference type="GO" id="GO:0016787">
    <property type="term" value="F:hydrolase activity"/>
    <property type="evidence" value="ECO:0007669"/>
    <property type="project" value="UniProtKB-KW"/>
</dbReference>
<evidence type="ECO:0000313" key="3">
    <source>
        <dbReference type="EMBL" id="BDS11461.1"/>
    </source>
</evidence>
<reference evidence="3" key="1">
    <citation type="submission" date="2022-09" db="EMBL/GenBank/DDBJ databases">
        <title>Aureispira anguillicida sp. nov., isolated from Leptocephalus of Japanese eel Anguilla japonica.</title>
        <authorList>
            <person name="Yuasa K."/>
            <person name="Mekata T."/>
            <person name="Ikunari K."/>
        </authorList>
    </citation>
    <scope>NUCLEOTIDE SEQUENCE</scope>
    <source>
        <strain evidence="3">EL160426</strain>
    </source>
</reference>
<feature type="domain" description="Metallo-beta-lactamase" evidence="2">
    <location>
        <begin position="49"/>
        <end position="241"/>
    </location>
</feature>
<dbReference type="Gene3D" id="3.60.15.10">
    <property type="entry name" value="Ribonuclease Z/Hydroxyacylglutathione hydrolase-like"/>
    <property type="match status" value="1"/>
</dbReference>